<protein>
    <submittedName>
        <fullName evidence="2">Anti-sigma regulatory factor (Ser/Thr protein kinase)</fullName>
    </submittedName>
</protein>
<evidence type="ECO:0000313" key="2">
    <source>
        <dbReference type="EMBL" id="SKA35403.1"/>
    </source>
</evidence>
<dbReference type="Gene3D" id="3.30.565.10">
    <property type="entry name" value="Histidine kinase-like ATPase, C-terminal domain"/>
    <property type="match status" value="1"/>
</dbReference>
<dbReference type="CDD" id="cd16934">
    <property type="entry name" value="HATPase_RsbT-like"/>
    <property type="match status" value="1"/>
</dbReference>
<dbReference type="InterPro" id="IPR001932">
    <property type="entry name" value="PPM-type_phosphatase-like_dom"/>
</dbReference>
<dbReference type="SUPFAM" id="SSF55874">
    <property type="entry name" value="ATPase domain of HSP90 chaperone/DNA topoisomerase II/histidine kinase"/>
    <property type="match status" value="1"/>
</dbReference>
<evidence type="ECO:0000313" key="3">
    <source>
        <dbReference type="Proteomes" id="UP000190637"/>
    </source>
</evidence>
<dbReference type="OrthoDB" id="479131at2"/>
<dbReference type="GO" id="GO:0016301">
    <property type="term" value="F:kinase activity"/>
    <property type="evidence" value="ECO:0007669"/>
    <property type="project" value="UniProtKB-KW"/>
</dbReference>
<dbReference type="PANTHER" id="PTHR35801">
    <property type="entry name" value="PHOSPHOSERINE PHOSPHATASE RSBX"/>
    <property type="match status" value="1"/>
</dbReference>
<proteinExistence type="predicted"/>
<dbReference type="Pfam" id="PF13581">
    <property type="entry name" value="HATPase_c_2"/>
    <property type="match status" value="1"/>
</dbReference>
<feature type="domain" description="PPM-type phosphatase" evidence="1">
    <location>
        <begin position="151"/>
        <end position="341"/>
    </location>
</feature>
<sequence>MGEVTSSPSQGPAGDGAVWIPIDHESSVGAARRTAGTLAERAGLGEHRAAEVAIAVSEAASNLAKHAENGVLMLRVRDAGPTVIDLLAVDSGPGMASVDLSRRDGHSTTGTLGIGFGAIGRMADELDVHSRPGHGTVLAAAFTAKEDGRLRRQADGLARPISGETVCGDGYLIEERDGHLTAVVFDGLGHGPAAALATRTALEVFQASDETTPRGLLGDVHRAIGSTRGGAAGIVRIDLDARSVAYAGLGNISGWVAASEGWQSMVSIPGIVGHQARSLREFTYELPQDSTVVLHSDGLSSRRITGIPAGLGRHSPLVIAATLLRDAGIRRDDSCVLVLKPDM</sequence>
<dbReference type="InterPro" id="IPR036457">
    <property type="entry name" value="PPM-type-like_dom_sf"/>
</dbReference>
<keyword evidence="3" id="KW-1185">Reference proteome</keyword>
<gene>
    <name evidence="2" type="ORF">SAMN02745673_04497</name>
</gene>
<dbReference type="InterPro" id="IPR003594">
    <property type="entry name" value="HATPase_dom"/>
</dbReference>
<dbReference type="Pfam" id="PF07228">
    <property type="entry name" value="SpoIIE"/>
    <property type="match status" value="1"/>
</dbReference>
<keyword evidence="2" id="KW-0418">Kinase</keyword>
<dbReference type="STRING" id="1122192.SAMN02745673_04497"/>
<dbReference type="Gene3D" id="3.60.40.10">
    <property type="entry name" value="PPM-type phosphatase domain"/>
    <property type="match status" value="1"/>
</dbReference>
<keyword evidence="2" id="KW-0808">Transferase</keyword>
<dbReference type="InterPro" id="IPR039248">
    <property type="entry name" value="Ptase_RsbX"/>
</dbReference>
<evidence type="ECO:0000259" key="1">
    <source>
        <dbReference type="SMART" id="SM00331"/>
    </source>
</evidence>
<dbReference type="SUPFAM" id="SSF81606">
    <property type="entry name" value="PP2C-like"/>
    <property type="match status" value="1"/>
</dbReference>
<dbReference type="AlphaFoldDB" id="A0A1T4T4L6"/>
<reference evidence="2 3" key="1">
    <citation type="submission" date="2017-02" db="EMBL/GenBank/DDBJ databases">
        <authorList>
            <person name="Peterson S.W."/>
        </authorList>
    </citation>
    <scope>NUCLEOTIDE SEQUENCE [LARGE SCALE GENOMIC DNA]</scope>
    <source>
        <strain evidence="2 3">DSM 45154</strain>
    </source>
</reference>
<dbReference type="InterPro" id="IPR036890">
    <property type="entry name" value="HATPase_C_sf"/>
</dbReference>
<dbReference type="SMART" id="SM00331">
    <property type="entry name" value="PP2C_SIG"/>
    <property type="match status" value="1"/>
</dbReference>
<dbReference type="PANTHER" id="PTHR35801:SF1">
    <property type="entry name" value="PHOSPHOSERINE PHOSPHATASE RSBX"/>
    <property type="match status" value="1"/>
</dbReference>
<organism evidence="2 3">
    <name type="scientific">Marinactinospora thermotolerans DSM 45154</name>
    <dbReference type="NCBI Taxonomy" id="1122192"/>
    <lineage>
        <taxon>Bacteria</taxon>
        <taxon>Bacillati</taxon>
        <taxon>Actinomycetota</taxon>
        <taxon>Actinomycetes</taxon>
        <taxon>Streptosporangiales</taxon>
        <taxon>Nocardiopsidaceae</taxon>
        <taxon>Marinactinospora</taxon>
    </lineage>
</organism>
<name>A0A1T4T4L6_9ACTN</name>
<dbReference type="Proteomes" id="UP000190637">
    <property type="component" value="Unassembled WGS sequence"/>
</dbReference>
<accession>A0A1T4T4L6</accession>
<dbReference type="EMBL" id="FUWS01000014">
    <property type="protein sequence ID" value="SKA35403.1"/>
    <property type="molecule type" value="Genomic_DNA"/>
</dbReference>